<proteinExistence type="inferred from homology"/>
<accession>A0A1G2QQE9</accession>
<protein>
    <recommendedName>
        <fullName evidence="4">Small ribosomal subunit protein uS15</fullName>
    </recommendedName>
</protein>
<comment type="function">
    <text evidence="4">One of the primary rRNA binding proteins, it binds directly to 16S rRNA where it helps nucleate assembly of the platform of the 30S subunit by binding and bridging several RNA helices of the 16S rRNA.</text>
</comment>
<dbReference type="GO" id="GO:0022627">
    <property type="term" value="C:cytosolic small ribosomal subunit"/>
    <property type="evidence" value="ECO:0007669"/>
    <property type="project" value="TreeGrafter"/>
</dbReference>
<dbReference type="AlphaFoldDB" id="A0A1G2QQE9"/>
<dbReference type="InterPro" id="IPR005290">
    <property type="entry name" value="Ribosomal_uS15_bac-type"/>
</dbReference>
<sequence length="88" mass="10051">MLTPEEKQKVIAKAKLHDKDTGSPEAQVALLSEEIVRLVLHLKKHSKDMASKRGLLKMVSKRKSLLNYLKNEDEKRYNKIVKKVGLGK</sequence>
<dbReference type="Pfam" id="PF00312">
    <property type="entry name" value="Ribosomal_S15"/>
    <property type="match status" value="1"/>
</dbReference>
<keyword evidence="1 4" id="KW-0689">Ribosomal protein</keyword>
<comment type="function">
    <text evidence="4">Forms an intersubunit bridge (bridge B4) with the 23S rRNA of the 50S subunit in the ribosome.</text>
</comment>
<gene>
    <name evidence="4" type="primary">rpsO</name>
    <name evidence="6" type="ORF">A2117_02655</name>
</gene>
<evidence type="ECO:0000256" key="3">
    <source>
        <dbReference type="ARBA" id="ARBA00064542"/>
    </source>
</evidence>
<evidence type="ECO:0000313" key="6">
    <source>
        <dbReference type="EMBL" id="OHA62850.1"/>
    </source>
</evidence>
<dbReference type="InterPro" id="IPR000589">
    <property type="entry name" value="Ribosomal_uS15"/>
</dbReference>
<keyword evidence="2 4" id="KW-0687">Ribonucleoprotein</keyword>
<organism evidence="6 7">
    <name type="scientific">Candidatus Wildermuthbacteria bacterium GWA2_46_15</name>
    <dbReference type="NCBI Taxonomy" id="1802443"/>
    <lineage>
        <taxon>Bacteria</taxon>
        <taxon>Candidatus Wildermuthiibacteriota</taxon>
    </lineage>
</organism>
<dbReference type="SMART" id="SM01387">
    <property type="entry name" value="Ribosomal_S15"/>
    <property type="match status" value="1"/>
</dbReference>
<keyword evidence="4" id="KW-0694">RNA-binding</keyword>
<dbReference type="NCBIfam" id="TIGR00952">
    <property type="entry name" value="S15_bact"/>
    <property type="match status" value="1"/>
</dbReference>
<dbReference type="FunFam" id="1.10.287.10:FF:000002">
    <property type="entry name" value="30S ribosomal protein S15"/>
    <property type="match status" value="1"/>
</dbReference>
<dbReference type="CDD" id="cd00353">
    <property type="entry name" value="Ribosomal_S15p_S13e"/>
    <property type="match status" value="1"/>
</dbReference>
<dbReference type="Gene3D" id="1.10.287.10">
    <property type="entry name" value="S15/NS1, RNA-binding"/>
    <property type="match status" value="1"/>
</dbReference>
<evidence type="ECO:0000313" key="7">
    <source>
        <dbReference type="Proteomes" id="UP000179245"/>
    </source>
</evidence>
<keyword evidence="4" id="KW-0699">rRNA-binding</keyword>
<dbReference type="EMBL" id="MHTO01000002">
    <property type="protein sequence ID" value="OHA62850.1"/>
    <property type="molecule type" value="Genomic_DNA"/>
</dbReference>
<dbReference type="InterPro" id="IPR009068">
    <property type="entry name" value="uS15_NS1_RNA-bd_sf"/>
</dbReference>
<dbReference type="GO" id="GO:0003735">
    <property type="term" value="F:structural constituent of ribosome"/>
    <property type="evidence" value="ECO:0007669"/>
    <property type="project" value="InterPro"/>
</dbReference>
<dbReference type="Proteomes" id="UP000179245">
    <property type="component" value="Unassembled WGS sequence"/>
</dbReference>
<dbReference type="HAMAP" id="MF_01343_B">
    <property type="entry name" value="Ribosomal_uS15_B"/>
    <property type="match status" value="1"/>
</dbReference>
<evidence type="ECO:0000256" key="5">
    <source>
        <dbReference type="RuleBase" id="RU003919"/>
    </source>
</evidence>
<dbReference type="GO" id="GO:0019843">
    <property type="term" value="F:rRNA binding"/>
    <property type="evidence" value="ECO:0007669"/>
    <property type="project" value="UniProtKB-UniRule"/>
</dbReference>
<evidence type="ECO:0000256" key="2">
    <source>
        <dbReference type="ARBA" id="ARBA00023274"/>
    </source>
</evidence>
<comment type="subunit">
    <text evidence="3 4">Part of the 30S ribosomal subunit. Forms a bridge to the 50S subunit in the 70S ribosome, contacting the 23S rRNA.</text>
</comment>
<name>A0A1G2QQE9_9BACT</name>
<dbReference type="SUPFAM" id="SSF47060">
    <property type="entry name" value="S15/NS1 RNA-binding domain"/>
    <property type="match status" value="1"/>
</dbReference>
<dbReference type="STRING" id="1802443.A2117_02655"/>
<reference evidence="6 7" key="1">
    <citation type="journal article" date="2016" name="Nat. Commun.">
        <title>Thousands of microbial genomes shed light on interconnected biogeochemical processes in an aquifer system.</title>
        <authorList>
            <person name="Anantharaman K."/>
            <person name="Brown C.T."/>
            <person name="Hug L.A."/>
            <person name="Sharon I."/>
            <person name="Castelle C.J."/>
            <person name="Probst A.J."/>
            <person name="Thomas B.C."/>
            <person name="Singh A."/>
            <person name="Wilkins M.J."/>
            <person name="Karaoz U."/>
            <person name="Brodie E.L."/>
            <person name="Williams K.H."/>
            <person name="Hubbard S.S."/>
            <person name="Banfield J.F."/>
        </authorList>
    </citation>
    <scope>NUCLEOTIDE SEQUENCE [LARGE SCALE GENOMIC DNA]</scope>
</reference>
<dbReference type="PANTHER" id="PTHR23321">
    <property type="entry name" value="RIBOSOMAL PROTEIN S15, BACTERIAL AND ORGANELLAR"/>
    <property type="match status" value="1"/>
</dbReference>
<evidence type="ECO:0000256" key="1">
    <source>
        <dbReference type="ARBA" id="ARBA00022980"/>
    </source>
</evidence>
<comment type="similarity">
    <text evidence="4 5">Belongs to the universal ribosomal protein uS15 family.</text>
</comment>
<dbReference type="Gene3D" id="6.10.250.3130">
    <property type="match status" value="1"/>
</dbReference>
<evidence type="ECO:0000256" key="4">
    <source>
        <dbReference type="HAMAP-Rule" id="MF_01343"/>
    </source>
</evidence>
<dbReference type="PANTHER" id="PTHR23321:SF26">
    <property type="entry name" value="SMALL RIBOSOMAL SUBUNIT PROTEIN US15M"/>
    <property type="match status" value="1"/>
</dbReference>
<dbReference type="GO" id="GO:0006412">
    <property type="term" value="P:translation"/>
    <property type="evidence" value="ECO:0007669"/>
    <property type="project" value="UniProtKB-UniRule"/>
</dbReference>
<comment type="caution">
    <text evidence="6">The sequence shown here is derived from an EMBL/GenBank/DDBJ whole genome shotgun (WGS) entry which is preliminary data.</text>
</comment>